<dbReference type="PANTHER" id="PTHR13767:SF2">
    <property type="entry name" value="PSEUDOURIDYLATE SYNTHASE TRUB1"/>
    <property type="match status" value="1"/>
</dbReference>
<dbReference type="InterPro" id="IPR002501">
    <property type="entry name" value="PsdUridine_synth_N"/>
</dbReference>
<gene>
    <name evidence="7" type="ORF">GBAR_LOCUS4801</name>
</gene>
<evidence type="ECO:0000259" key="6">
    <source>
        <dbReference type="Pfam" id="PF01509"/>
    </source>
</evidence>
<accession>A0AA35W9C8</accession>
<dbReference type="InterPro" id="IPR020103">
    <property type="entry name" value="PsdUridine_synth_cat_dom_sf"/>
</dbReference>
<dbReference type="EMBL" id="CASHTH010000698">
    <property type="protein sequence ID" value="CAI8006580.1"/>
    <property type="molecule type" value="Genomic_DNA"/>
</dbReference>
<dbReference type="InterPro" id="IPR014780">
    <property type="entry name" value="tRNA_psdUridine_synth_TruB"/>
</dbReference>
<comment type="caution">
    <text evidence="7">The sequence shown here is derived from an EMBL/GenBank/DDBJ whole genome shotgun (WGS) entry which is preliminary data.</text>
</comment>
<dbReference type="GO" id="GO:0003723">
    <property type="term" value="F:RNA binding"/>
    <property type="evidence" value="ECO:0007669"/>
    <property type="project" value="InterPro"/>
</dbReference>
<dbReference type="Pfam" id="PF01509">
    <property type="entry name" value="TruB_N"/>
    <property type="match status" value="1"/>
</dbReference>
<proteinExistence type="inferred from homology"/>
<dbReference type="EC" id="5.4.99.25" evidence="2"/>
<feature type="region of interest" description="Disordered" evidence="5">
    <location>
        <begin position="116"/>
        <end position="150"/>
    </location>
</feature>
<reference evidence="7" key="1">
    <citation type="submission" date="2023-03" db="EMBL/GenBank/DDBJ databases">
        <authorList>
            <person name="Steffen K."/>
            <person name="Cardenas P."/>
        </authorList>
    </citation>
    <scope>NUCLEOTIDE SEQUENCE</scope>
</reference>
<evidence type="ECO:0000256" key="4">
    <source>
        <dbReference type="ARBA" id="ARBA00023235"/>
    </source>
</evidence>
<evidence type="ECO:0000256" key="2">
    <source>
        <dbReference type="ARBA" id="ARBA00012787"/>
    </source>
</evidence>
<comment type="similarity">
    <text evidence="1">Belongs to the pseudouridine synthase TruB family.</text>
</comment>
<keyword evidence="4" id="KW-0413">Isomerase</keyword>
<dbReference type="SUPFAM" id="SSF55120">
    <property type="entry name" value="Pseudouridine synthase"/>
    <property type="match status" value="1"/>
</dbReference>
<protein>
    <recommendedName>
        <fullName evidence="2">tRNA pseudouridine(55) synthase</fullName>
        <ecNumber evidence="2">5.4.99.25</ecNumber>
    </recommendedName>
</protein>
<feature type="compositionally biased region" description="Basic and acidic residues" evidence="5">
    <location>
        <begin position="140"/>
        <end position="150"/>
    </location>
</feature>
<evidence type="ECO:0000256" key="1">
    <source>
        <dbReference type="ARBA" id="ARBA00008999"/>
    </source>
</evidence>
<keyword evidence="3" id="KW-0819">tRNA processing</keyword>
<dbReference type="GO" id="GO:0006400">
    <property type="term" value="P:tRNA modification"/>
    <property type="evidence" value="ECO:0007669"/>
    <property type="project" value="TreeGrafter"/>
</dbReference>
<evidence type="ECO:0000256" key="5">
    <source>
        <dbReference type="SAM" id="MobiDB-lite"/>
    </source>
</evidence>
<evidence type="ECO:0000313" key="8">
    <source>
        <dbReference type="Proteomes" id="UP001174909"/>
    </source>
</evidence>
<organism evidence="7 8">
    <name type="scientific">Geodia barretti</name>
    <name type="common">Barrett's horny sponge</name>
    <dbReference type="NCBI Taxonomy" id="519541"/>
    <lineage>
        <taxon>Eukaryota</taxon>
        <taxon>Metazoa</taxon>
        <taxon>Porifera</taxon>
        <taxon>Demospongiae</taxon>
        <taxon>Heteroscleromorpha</taxon>
        <taxon>Tetractinellida</taxon>
        <taxon>Astrophorina</taxon>
        <taxon>Geodiidae</taxon>
        <taxon>Geodia</taxon>
    </lineage>
</organism>
<feature type="domain" description="Pseudouridine synthase II N-terminal" evidence="6">
    <location>
        <begin position="19"/>
        <end position="116"/>
    </location>
</feature>
<evidence type="ECO:0000256" key="3">
    <source>
        <dbReference type="ARBA" id="ARBA00022694"/>
    </source>
</evidence>
<dbReference type="PANTHER" id="PTHR13767">
    <property type="entry name" value="TRNA-PSEUDOURIDINE SYNTHASE"/>
    <property type="match status" value="1"/>
</dbReference>
<dbReference type="Gene3D" id="3.30.2350.10">
    <property type="entry name" value="Pseudouridine synthase"/>
    <property type="match status" value="1"/>
</dbReference>
<dbReference type="Proteomes" id="UP001174909">
    <property type="component" value="Unassembled WGS sequence"/>
</dbReference>
<dbReference type="GO" id="GO:1990481">
    <property type="term" value="P:mRNA pseudouridine synthesis"/>
    <property type="evidence" value="ECO:0007669"/>
    <property type="project" value="TreeGrafter"/>
</dbReference>
<evidence type="ECO:0000313" key="7">
    <source>
        <dbReference type="EMBL" id="CAI8006580.1"/>
    </source>
</evidence>
<dbReference type="GO" id="GO:0160148">
    <property type="term" value="F:tRNA pseudouridine(55) synthase activity"/>
    <property type="evidence" value="ECO:0007669"/>
    <property type="project" value="UniProtKB-EC"/>
</dbReference>
<keyword evidence="8" id="KW-1185">Reference proteome</keyword>
<sequence>MVVDKPAGITSHDVVVWARRLLGVRRIGHTGTLDPLATGVLPLVVGRATRLAVLLSGGLKTYKAVIRLGVVTDTYDAAGTPLPAPPGAEARARSLDRDTAAAACRRFTGVFRQQPPGLLRQESGRRASLPVGAAPAGGRPESRGGDGPRLRDHCARRRLPALPGLLLARVLHADAGARSGPGPWAAAAVSSNCGASRAGRSPWTTPVNLEAGAGAPLALQERLIALDALLPELPAVVVTPHGAQRASHGNLLRPADIAAGAGHPAYTGADNVRVCDDAGSLLAIAVPATGGALHPRIVLV</sequence>
<name>A0AA35W9C8_GEOBA</name>
<dbReference type="AlphaFoldDB" id="A0AA35W9C8"/>